<gene>
    <name evidence="2" type="ORF">g.37058</name>
</gene>
<dbReference type="AlphaFoldDB" id="A0A1B6KW43"/>
<dbReference type="Gene3D" id="2.60.120.260">
    <property type="entry name" value="Galactose-binding domain-like"/>
    <property type="match status" value="1"/>
</dbReference>
<accession>A0A1B6KW43</accession>
<organism evidence="2">
    <name type="scientific">Graphocephala atropunctata</name>
    <dbReference type="NCBI Taxonomy" id="36148"/>
    <lineage>
        <taxon>Eukaryota</taxon>
        <taxon>Metazoa</taxon>
        <taxon>Ecdysozoa</taxon>
        <taxon>Arthropoda</taxon>
        <taxon>Hexapoda</taxon>
        <taxon>Insecta</taxon>
        <taxon>Pterygota</taxon>
        <taxon>Neoptera</taxon>
        <taxon>Paraneoptera</taxon>
        <taxon>Hemiptera</taxon>
        <taxon>Auchenorrhyncha</taxon>
        <taxon>Membracoidea</taxon>
        <taxon>Cicadellidae</taxon>
        <taxon>Cicadellinae</taxon>
        <taxon>Cicadellini</taxon>
        <taxon>Graphocephala</taxon>
    </lineage>
</organism>
<feature type="non-terminal residue" evidence="2">
    <location>
        <position position="104"/>
    </location>
</feature>
<evidence type="ECO:0000313" key="2">
    <source>
        <dbReference type="EMBL" id="JAT15679.1"/>
    </source>
</evidence>
<dbReference type="EMBL" id="GEBQ01024298">
    <property type="protein sequence ID" value="JAT15679.1"/>
    <property type="molecule type" value="Transcribed_RNA"/>
</dbReference>
<dbReference type="InterPro" id="IPR048912">
    <property type="entry name" value="BetaGal1-like_ABD1"/>
</dbReference>
<dbReference type="Pfam" id="PF21317">
    <property type="entry name" value="BetaGal_ABD_1"/>
    <property type="match status" value="1"/>
</dbReference>
<protein>
    <recommendedName>
        <fullName evidence="1">Beta-galactosidase 1-like first all-beta domain-containing protein</fullName>
    </recommendedName>
</protein>
<name>A0A1B6KW43_9HEMI</name>
<evidence type="ECO:0000259" key="1">
    <source>
        <dbReference type="Pfam" id="PF21317"/>
    </source>
</evidence>
<sequence>DFSGRALLVAEGVHDRAIVYVNKRAAAILSRSDGTSSIYISGKANQPLSMLVENQGHINYGNLHDLKGLVQNVTLNGNILKGWKHTGYSLTNVSHVSDLPTKKR</sequence>
<feature type="domain" description="Beta-galactosidase 1-like first all-beta" evidence="1">
    <location>
        <begin position="8"/>
        <end position="86"/>
    </location>
</feature>
<feature type="non-terminal residue" evidence="2">
    <location>
        <position position="1"/>
    </location>
</feature>
<proteinExistence type="predicted"/>
<reference evidence="2" key="1">
    <citation type="submission" date="2015-11" db="EMBL/GenBank/DDBJ databases">
        <title>De novo transcriptome assembly of four potential Pierce s Disease insect vectors from Arizona vineyards.</title>
        <authorList>
            <person name="Tassone E.E."/>
        </authorList>
    </citation>
    <scope>NUCLEOTIDE SEQUENCE</scope>
</reference>